<dbReference type="GO" id="GO:0004758">
    <property type="term" value="F:serine C-palmitoyltransferase activity"/>
    <property type="evidence" value="ECO:0007669"/>
    <property type="project" value="TreeGrafter"/>
</dbReference>
<accession>A0A9W6ZZ04</accession>
<keyword evidence="8" id="KW-0746">Sphingolipid metabolism</keyword>
<evidence type="ECO:0000256" key="4">
    <source>
        <dbReference type="ARBA" id="ARBA00008392"/>
    </source>
</evidence>
<dbReference type="InterPro" id="IPR015422">
    <property type="entry name" value="PyrdxlP-dep_Trfase_small"/>
</dbReference>
<evidence type="ECO:0000313" key="13">
    <source>
        <dbReference type="Proteomes" id="UP001165082"/>
    </source>
</evidence>
<dbReference type="GO" id="GO:0046512">
    <property type="term" value="P:sphingosine biosynthetic process"/>
    <property type="evidence" value="ECO:0007669"/>
    <property type="project" value="TreeGrafter"/>
</dbReference>
<comment type="pathway">
    <text evidence="3">Sphingolipid metabolism.</text>
</comment>
<feature type="domain" description="Aminotransferase class I/classII large" evidence="11">
    <location>
        <begin position="89"/>
        <end position="217"/>
    </location>
</feature>
<dbReference type="GO" id="GO:0030170">
    <property type="term" value="F:pyridoxal phosphate binding"/>
    <property type="evidence" value="ECO:0007669"/>
    <property type="project" value="InterPro"/>
</dbReference>
<name>A0A9W6ZZ04_9STRA</name>
<gene>
    <name evidence="12" type="ORF">TrRE_jg6084</name>
</gene>
<evidence type="ECO:0000256" key="10">
    <source>
        <dbReference type="ARBA" id="ARBA00023315"/>
    </source>
</evidence>
<keyword evidence="7" id="KW-0663">Pyridoxal phosphate</keyword>
<proteinExistence type="inferred from homology"/>
<comment type="cofactor">
    <cofactor evidence="1">
        <name>pyridoxal 5'-phosphate</name>
        <dbReference type="ChEBI" id="CHEBI:597326"/>
    </cofactor>
</comment>
<evidence type="ECO:0000256" key="1">
    <source>
        <dbReference type="ARBA" id="ARBA00001933"/>
    </source>
</evidence>
<dbReference type="AlphaFoldDB" id="A0A9W6ZZ04"/>
<dbReference type="OrthoDB" id="3168162at2759"/>
<dbReference type="GO" id="GO:0005783">
    <property type="term" value="C:endoplasmic reticulum"/>
    <property type="evidence" value="ECO:0007669"/>
    <property type="project" value="TreeGrafter"/>
</dbReference>
<evidence type="ECO:0000256" key="6">
    <source>
        <dbReference type="ARBA" id="ARBA00022679"/>
    </source>
</evidence>
<keyword evidence="9" id="KW-0443">Lipid metabolism</keyword>
<dbReference type="InterPro" id="IPR015421">
    <property type="entry name" value="PyrdxlP-dep_Trfase_major"/>
</dbReference>
<sequence>MIIWAFFGKTLQKKQGKFDSKLSDREKKALIAEWTPVSLTPSLSASEERTVSSGKVLTGYTGRTMTTSDGIEAINCGNFDFLGMSIRGEVKEASREALEIYGCGSCGPRGFYGTIMPHVTLEERFAEFMGQGQQSIMYSDGASTSSSTVAAFAKRGDLLVVDEGCFEGLLTGALLSRSNVRHFKHNDMDDLRRVLEEIRGEDRKLRRDVLEQRRFIVAEGIYRNYGTNALGSVGGVTVGDEEVTDHQRLSGAGYVFSASACPFVSEAAVAGLGIMEREGKSMMKTLSNNLKKMLKEVDGVKGLTRTSDDRSPVIFLVLKKEREYEEEKDVLKAIEEACMEDGLAVVATGDHIGKHLLYKRVRAGIRITVNVVMTEKDVKEAGRVLKEKVRMFV</sequence>
<dbReference type="Pfam" id="PF00155">
    <property type="entry name" value="Aminotran_1_2"/>
    <property type="match status" value="2"/>
</dbReference>
<protein>
    <recommendedName>
        <fullName evidence="5">serine C-palmitoyltransferase</fullName>
        <ecNumber evidence="5">2.3.1.50</ecNumber>
    </recommendedName>
</protein>
<dbReference type="PANTHER" id="PTHR13693">
    <property type="entry name" value="CLASS II AMINOTRANSFERASE/8-AMINO-7-OXONONANOATE SYNTHASE"/>
    <property type="match status" value="1"/>
</dbReference>
<evidence type="ECO:0000256" key="5">
    <source>
        <dbReference type="ARBA" id="ARBA00013220"/>
    </source>
</evidence>
<feature type="domain" description="Aminotransferase class I/classII large" evidence="11">
    <location>
        <begin position="229"/>
        <end position="381"/>
    </location>
</feature>
<evidence type="ECO:0000256" key="7">
    <source>
        <dbReference type="ARBA" id="ARBA00022898"/>
    </source>
</evidence>
<evidence type="ECO:0000259" key="11">
    <source>
        <dbReference type="Pfam" id="PF00155"/>
    </source>
</evidence>
<dbReference type="SUPFAM" id="SSF53383">
    <property type="entry name" value="PLP-dependent transferases"/>
    <property type="match status" value="1"/>
</dbReference>
<dbReference type="EC" id="2.3.1.50" evidence="5"/>
<dbReference type="PANTHER" id="PTHR13693:SF2">
    <property type="entry name" value="SERINE PALMITOYLTRANSFERASE 1"/>
    <property type="match status" value="1"/>
</dbReference>
<evidence type="ECO:0000256" key="2">
    <source>
        <dbReference type="ARBA" id="ARBA00004760"/>
    </source>
</evidence>
<comment type="caution">
    <text evidence="12">The sequence shown here is derived from an EMBL/GenBank/DDBJ whole genome shotgun (WGS) entry which is preliminary data.</text>
</comment>
<dbReference type="Gene3D" id="3.90.1150.10">
    <property type="entry name" value="Aspartate Aminotransferase, domain 1"/>
    <property type="match status" value="1"/>
</dbReference>
<dbReference type="GO" id="GO:0016020">
    <property type="term" value="C:membrane"/>
    <property type="evidence" value="ECO:0007669"/>
    <property type="project" value="GOC"/>
</dbReference>
<evidence type="ECO:0000256" key="8">
    <source>
        <dbReference type="ARBA" id="ARBA00022919"/>
    </source>
</evidence>
<reference evidence="12" key="1">
    <citation type="submission" date="2022-07" db="EMBL/GenBank/DDBJ databases">
        <title>Genome analysis of Parmales, a sister group of diatoms, reveals the evolutionary specialization of diatoms from phago-mixotrophs to photoautotrophs.</title>
        <authorList>
            <person name="Ban H."/>
            <person name="Sato S."/>
            <person name="Yoshikawa S."/>
            <person name="Kazumasa Y."/>
            <person name="Nakamura Y."/>
            <person name="Ichinomiya M."/>
            <person name="Saitoh K."/>
            <person name="Sato N."/>
            <person name="Blanc-Mathieu R."/>
            <person name="Endo H."/>
            <person name="Kuwata A."/>
            <person name="Ogata H."/>
        </authorList>
    </citation>
    <scope>NUCLEOTIDE SEQUENCE</scope>
</reference>
<dbReference type="GO" id="GO:0046513">
    <property type="term" value="P:ceramide biosynthetic process"/>
    <property type="evidence" value="ECO:0007669"/>
    <property type="project" value="TreeGrafter"/>
</dbReference>
<keyword evidence="13" id="KW-1185">Reference proteome</keyword>
<keyword evidence="6" id="KW-0808">Transferase</keyword>
<organism evidence="12 13">
    <name type="scientific">Triparma retinervis</name>
    <dbReference type="NCBI Taxonomy" id="2557542"/>
    <lineage>
        <taxon>Eukaryota</taxon>
        <taxon>Sar</taxon>
        <taxon>Stramenopiles</taxon>
        <taxon>Ochrophyta</taxon>
        <taxon>Bolidophyceae</taxon>
        <taxon>Parmales</taxon>
        <taxon>Triparmaceae</taxon>
        <taxon>Triparma</taxon>
    </lineage>
</organism>
<dbReference type="InterPro" id="IPR015424">
    <property type="entry name" value="PyrdxlP-dep_Trfase"/>
</dbReference>
<dbReference type="InterPro" id="IPR050087">
    <property type="entry name" value="AON_synthase_class-II"/>
</dbReference>
<dbReference type="InterPro" id="IPR004839">
    <property type="entry name" value="Aminotransferase_I/II_large"/>
</dbReference>
<keyword evidence="10" id="KW-0012">Acyltransferase</keyword>
<evidence type="ECO:0000256" key="9">
    <source>
        <dbReference type="ARBA" id="ARBA00023098"/>
    </source>
</evidence>
<comment type="similarity">
    <text evidence="4">Belongs to the class-II pyridoxal-phosphate-dependent aminotransferase family.</text>
</comment>
<evidence type="ECO:0000256" key="3">
    <source>
        <dbReference type="ARBA" id="ARBA00004991"/>
    </source>
</evidence>
<dbReference type="EMBL" id="BRXZ01001119">
    <property type="protein sequence ID" value="GMH62937.1"/>
    <property type="molecule type" value="Genomic_DNA"/>
</dbReference>
<evidence type="ECO:0000313" key="12">
    <source>
        <dbReference type="EMBL" id="GMH62937.1"/>
    </source>
</evidence>
<comment type="pathway">
    <text evidence="2">Lipid metabolism; sphingolipid metabolism.</text>
</comment>
<dbReference type="Proteomes" id="UP001165082">
    <property type="component" value="Unassembled WGS sequence"/>
</dbReference>
<dbReference type="Gene3D" id="3.40.640.10">
    <property type="entry name" value="Type I PLP-dependent aspartate aminotransferase-like (Major domain)"/>
    <property type="match status" value="2"/>
</dbReference>